<gene>
    <name evidence="1" type="ORF">SNAT2548_LOCUS22189</name>
</gene>
<evidence type="ECO:0000313" key="2">
    <source>
        <dbReference type="Proteomes" id="UP000604046"/>
    </source>
</evidence>
<organism evidence="1 2">
    <name type="scientific">Symbiodinium natans</name>
    <dbReference type="NCBI Taxonomy" id="878477"/>
    <lineage>
        <taxon>Eukaryota</taxon>
        <taxon>Sar</taxon>
        <taxon>Alveolata</taxon>
        <taxon>Dinophyceae</taxon>
        <taxon>Suessiales</taxon>
        <taxon>Symbiodiniaceae</taxon>
        <taxon>Symbiodinium</taxon>
    </lineage>
</organism>
<dbReference type="AlphaFoldDB" id="A0A812QX63"/>
<comment type="caution">
    <text evidence="1">The sequence shown here is derived from an EMBL/GenBank/DDBJ whole genome shotgun (WGS) entry which is preliminary data.</text>
</comment>
<name>A0A812QX63_9DINO</name>
<dbReference type="EMBL" id="CAJNDS010002278">
    <property type="protein sequence ID" value="CAE7407905.1"/>
    <property type="molecule type" value="Genomic_DNA"/>
</dbReference>
<sequence length="75" mass="8628">MVTALFRTGIFHHLFEAYADLPMPDGTGSMSVKGLLRCCCDFELFPDRIDYKTILWIYNSAEGGREFWLEPICMS</sequence>
<keyword evidence="2" id="KW-1185">Reference proteome</keyword>
<evidence type="ECO:0000313" key="1">
    <source>
        <dbReference type="EMBL" id="CAE7407905.1"/>
    </source>
</evidence>
<dbReference type="Proteomes" id="UP000604046">
    <property type="component" value="Unassembled WGS sequence"/>
</dbReference>
<protein>
    <submittedName>
        <fullName evidence="1">Uncharacterized protein</fullName>
    </submittedName>
</protein>
<dbReference type="OrthoDB" id="448395at2759"/>
<reference evidence="1" key="1">
    <citation type="submission" date="2021-02" db="EMBL/GenBank/DDBJ databases">
        <authorList>
            <person name="Dougan E. K."/>
            <person name="Rhodes N."/>
            <person name="Thang M."/>
            <person name="Chan C."/>
        </authorList>
    </citation>
    <scope>NUCLEOTIDE SEQUENCE</scope>
</reference>
<proteinExistence type="predicted"/>
<accession>A0A812QX63</accession>